<sequence>MPGTLWKLLATALPVSPEVAARIILSLSDSLAIEANTPAMNLAPTSLKARVGPWNSSRTLKSLPRFFNSISKSNALSIMLFSSV</sequence>
<evidence type="ECO:0000313" key="1">
    <source>
        <dbReference type="EMBL" id="MPM47258.1"/>
    </source>
</evidence>
<reference evidence="1" key="1">
    <citation type="submission" date="2019-08" db="EMBL/GenBank/DDBJ databases">
        <authorList>
            <person name="Kucharzyk K."/>
            <person name="Murdoch R.W."/>
            <person name="Higgins S."/>
            <person name="Loffler F."/>
        </authorList>
    </citation>
    <scope>NUCLEOTIDE SEQUENCE</scope>
</reference>
<accession>A0A645A3G6</accession>
<organism evidence="1">
    <name type="scientific">bioreactor metagenome</name>
    <dbReference type="NCBI Taxonomy" id="1076179"/>
    <lineage>
        <taxon>unclassified sequences</taxon>
        <taxon>metagenomes</taxon>
        <taxon>ecological metagenomes</taxon>
    </lineage>
</organism>
<proteinExistence type="predicted"/>
<comment type="caution">
    <text evidence="1">The sequence shown here is derived from an EMBL/GenBank/DDBJ whole genome shotgun (WGS) entry which is preliminary data.</text>
</comment>
<gene>
    <name evidence="1" type="ORF">SDC9_93966</name>
</gene>
<dbReference type="EMBL" id="VSSQ01011605">
    <property type="protein sequence ID" value="MPM47258.1"/>
    <property type="molecule type" value="Genomic_DNA"/>
</dbReference>
<name>A0A645A3G6_9ZZZZ</name>
<dbReference type="AlphaFoldDB" id="A0A645A3G6"/>
<protein>
    <submittedName>
        <fullName evidence="1">Uncharacterized protein</fullName>
    </submittedName>
</protein>